<dbReference type="EMBL" id="DXEU01000129">
    <property type="protein sequence ID" value="HIX52597.1"/>
    <property type="molecule type" value="Genomic_DNA"/>
</dbReference>
<sequence>MEDPEELGRVVEIQPEEGLVDLQFTFKRETSSERARGEKEHVQVVHLPLAEPVKAQASTTAEAASFTAGDVEPGVGYTYKDVLGNAVNYGITAREVHKVAHMDTIFAASHVTPNGGNITTGAYTGSQGSPLLIGSITGNLSIDGQTCVIYTTEEAAKNLTLQEGSSFQYRTELEISGQVENMIFRAEQISQVMAGQRTYEVMKYGTY</sequence>
<protein>
    <submittedName>
        <fullName evidence="1">Uncharacterized protein</fullName>
    </submittedName>
</protein>
<reference evidence="1" key="1">
    <citation type="journal article" date="2021" name="PeerJ">
        <title>Extensive microbial diversity within the chicken gut microbiome revealed by metagenomics and culture.</title>
        <authorList>
            <person name="Gilroy R."/>
            <person name="Ravi A."/>
            <person name="Getino M."/>
            <person name="Pursley I."/>
            <person name="Horton D.L."/>
            <person name="Alikhan N.F."/>
            <person name="Baker D."/>
            <person name="Gharbi K."/>
            <person name="Hall N."/>
            <person name="Watson M."/>
            <person name="Adriaenssens E.M."/>
            <person name="Foster-Nyarko E."/>
            <person name="Jarju S."/>
            <person name="Secka A."/>
            <person name="Antonio M."/>
            <person name="Oren A."/>
            <person name="Chaudhuri R.R."/>
            <person name="La Ragione R."/>
            <person name="Hildebrand F."/>
            <person name="Pallen M.J."/>
        </authorList>
    </citation>
    <scope>NUCLEOTIDE SEQUENCE</scope>
    <source>
        <strain evidence="1">ChiGjej4B4-12881</strain>
    </source>
</reference>
<dbReference type="AlphaFoldDB" id="A0A9D2AWB7"/>
<proteinExistence type="predicted"/>
<gene>
    <name evidence="1" type="ORF">IAA28_07315</name>
</gene>
<evidence type="ECO:0000313" key="2">
    <source>
        <dbReference type="Proteomes" id="UP000886780"/>
    </source>
</evidence>
<name>A0A9D2AWB7_9FIRM</name>
<dbReference type="Proteomes" id="UP000886780">
    <property type="component" value="Unassembled WGS sequence"/>
</dbReference>
<comment type="caution">
    <text evidence="1">The sequence shown here is derived from an EMBL/GenBank/DDBJ whole genome shotgun (WGS) entry which is preliminary data.</text>
</comment>
<reference evidence="1" key="2">
    <citation type="submission" date="2021-04" db="EMBL/GenBank/DDBJ databases">
        <authorList>
            <person name="Gilroy R."/>
        </authorList>
    </citation>
    <scope>NUCLEOTIDE SEQUENCE</scope>
    <source>
        <strain evidence="1">ChiGjej4B4-12881</strain>
    </source>
</reference>
<organism evidence="1 2">
    <name type="scientific">Candidatus Lachnoclostridium stercoripullorum</name>
    <dbReference type="NCBI Taxonomy" id="2838635"/>
    <lineage>
        <taxon>Bacteria</taxon>
        <taxon>Bacillati</taxon>
        <taxon>Bacillota</taxon>
        <taxon>Clostridia</taxon>
        <taxon>Lachnospirales</taxon>
        <taxon>Lachnospiraceae</taxon>
    </lineage>
</organism>
<evidence type="ECO:0000313" key="1">
    <source>
        <dbReference type="EMBL" id="HIX52597.1"/>
    </source>
</evidence>
<accession>A0A9D2AWB7</accession>